<reference evidence="5 6" key="1">
    <citation type="journal article" date="2015" name="Nature">
        <title>rRNA introns, odd ribosomes, and small enigmatic genomes across a large radiation of phyla.</title>
        <authorList>
            <person name="Brown C.T."/>
            <person name="Hug L.A."/>
            <person name="Thomas B.C."/>
            <person name="Sharon I."/>
            <person name="Castelle C.J."/>
            <person name="Singh A."/>
            <person name="Wilkins M.J."/>
            <person name="Williams K.H."/>
            <person name="Banfield J.F."/>
        </authorList>
    </citation>
    <scope>NUCLEOTIDE SEQUENCE [LARGE SCALE GENOMIC DNA]</scope>
</reference>
<name>A0A0G1X6T9_UNCK3</name>
<dbReference type="Gene3D" id="3.90.76.10">
    <property type="entry name" value="Dipeptide-binding Protein, Domain 1"/>
    <property type="match status" value="1"/>
</dbReference>
<dbReference type="PIRSF" id="PIRSF002741">
    <property type="entry name" value="MppA"/>
    <property type="match status" value="1"/>
</dbReference>
<evidence type="ECO:0000256" key="2">
    <source>
        <dbReference type="ARBA" id="ARBA00022448"/>
    </source>
</evidence>
<gene>
    <name evidence="5" type="ORF">VF00_C0002G0016</name>
</gene>
<dbReference type="Gene3D" id="3.40.190.10">
    <property type="entry name" value="Periplasmic binding protein-like II"/>
    <property type="match status" value="1"/>
</dbReference>
<protein>
    <recommendedName>
        <fullName evidence="4">Solute-binding protein family 5 domain-containing protein</fullName>
    </recommendedName>
</protein>
<comment type="similarity">
    <text evidence="1">Belongs to the bacterial solute-binding protein 5 family.</text>
</comment>
<dbReference type="Proteomes" id="UP000034913">
    <property type="component" value="Unassembled WGS sequence"/>
</dbReference>
<evidence type="ECO:0000259" key="4">
    <source>
        <dbReference type="Pfam" id="PF00496"/>
    </source>
</evidence>
<evidence type="ECO:0000313" key="6">
    <source>
        <dbReference type="Proteomes" id="UP000034913"/>
    </source>
</evidence>
<dbReference type="PANTHER" id="PTHR30290">
    <property type="entry name" value="PERIPLASMIC BINDING COMPONENT OF ABC TRANSPORTER"/>
    <property type="match status" value="1"/>
</dbReference>
<sequence length="559" mass="62646">MAGLQAALGRLFVWLGRLSRKFSRSERWVLLSLATVIAVSGIMAADPGGIGERQPTSGGVQVEGLVGTLRYLQPLLAETNSVDRDLVRLVYSGLTRISPGREVLPDLAETWDISDQGKTYVFHLRRDVLWQDDEIFTADDVVYTINVLQNDDYRGVLKSGFAGVGAEKIDDYTVRFTLPSASAFFLYDMSLPIIPQHIYRDIPVSEFKTTYGDDKIIGTGPYRLEKDSPGESVALTRFKHYYGQAPYIERLVFFFFDSEKSLLAAFKNRTVSAAGFIDIDPSGSDLTPNDVRYIYSLPQYKAIFFNQLNDNNAIKDKTVRQALAYAVNKQQIIDQVEGGAADRVDSPVLPGFWGHNPDIAKYDFSITKAAEVLKRAGWVDADGDGVLDKNGTRLNFRMVVRDDAQSKQIAESLQRSWKAIGVDVVVEQLDAATLIKEVIRPRDYEVLIFGQDLGTDSDPYVYWHSSQIQDPGLALAVEFDKDIDNSLETARVSTSLNQTIANYHKFQTAFADLVPAILLYQPRYVYLVDAKVKGVTDRINLSSLSDRFANIQEWYIKTK</sequence>
<dbReference type="InterPro" id="IPR039424">
    <property type="entry name" value="SBP_5"/>
</dbReference>
<dbReference type="AlphaFoldDB" id="A0A0G1X6T9"/>
<evidence type="ECO:0000313" key="5">
    <source>
        <dbReference type="EMBL" id="KKW26691.1"/>
    </source>
</evidence>
<keyword evidence="2" id="KW-0813">Transport</keyword>
<proteinExistence type="inferred from homology"/>
<dbReference type="GO" id="GO:1904680">
    <property type="term" value="F:peptide transmembrane transporter activity"/>
    <property type="evidence" value="ECO:0007669"/>
    <property type="project" value="TreeGrafter"/>
</dbReference>
<dbReference type="EMBL" id="LCRB01000002">
    <property type="protein sequence ID" value="KKW26691.1"/>
    <property type="molecule type" value="Genomic_DNA"/>
</dbReference>
<dbReference type="InterPro" id="IPR030678">
    <property type="entry name" value="Peptide/Ni-bd"/>
</dbReference>
<keyword evidence="3" id="KW-0732">Signal</keyword>
<comment type="caution">
    <text evidence="5">The sequence shown here is derived from an EMBL/GenBank/DDBJ whole genome shotgun (WGS) entry which is preliminary data.</text>
</comment>
<dbReference type="PANTHER" id="PTHR30290:SF9">
    <property type="entry name" value="OLIGOPEPTIDE-BINDING PROTEIN APPA"/>
    <property type="match status" value="1"/>
</dbReference>
<organism evidence="5 6">
    <name type="scientific">candidate division Kazan bacterium GW2011_GWB1_52_7</name>
    <dbReference type="NCBI Taxonomy" id="1620414"/>
    <lineage>
        <taxon>Bacteria</taxon>
        <taxon>Bacteria division Kazan-3B-28</taxon>
    </lineage>
</organism>
<accession>A0A0G1X6T9</accession>
<dbReference type="Gene3D" id="3.10.105.10">
    <property type="entry name" value="Dipeptide-binding Protein, Domain 3"/>
    <property type="match status" value="1"/>
</dbReference>
<feature type="domain" description="Solute-binding protein family 5" evidence="4">
    <location>
        <begin position="102"/>
        <end position="464"/>
    </location>
</feature>
<dbReference type="SUPFAM" id="SSF53850">
    <property type="entry name" value="Periplasmic binding protein-like II"/>
    <property type="match status" value="1"/>
</dbReference>
<dbReference type="Pfam" id="PF00496">
    <property type="entry name" value="SBP_bac_5"/>
    <property type="match status" value="1"/>
</dbReference>
<evidence type="ECO:0000256" key="1">
    <source>
        <dbReference type="ARBA" id="ARBA00005695"/>
    </source>
</evidence>
<dbReference type="GO" id="GO:0042597">
    <property type="term" value="C:periplasmic space"/>
    <property type="evidence" value="ECO:0007669"/>
    <property type="project" value="UniProtKB-ARBA"/>
</dbReference>
<dbReference type="GO" id="GO:0015833">
    <property type="term" value="P:peptide transport"/>
    <property type="evidence" value="ECO:0007669"/>
    <property type="project" value="TreeGrafter"/>
</dbReference>
<evidence type="ECO:0000256" key="3">
    <source>
        <dbReference type="ARBA" id="ARBA00022729"/>
    </source>
</evidence>
<dbReference type="InterPro" id="IPR000914">
    <property type="entry name" value="SBP_5_dom"/>
</dbReference>
<dbReference type="CDD" id="cd08513">
    <property type="entry name" value="PBP2_thermophilic_Hb8_like"/>
    <property type="match status" value="1"/>
</dbReference>
<dbReference type="GO" id="GO:0043190">
    <property type="term" value="C:ATP-binding cassette (ABC) transporter complex"/>
    <property type="evidence" value="ECO:0007669"/>
    <property type="project" value="InterPro"/>
</dbReference>